<protein>
    <submittedName>
        <fullName evidence="1">Uncharacterized protein</fullName>
    </submittedName>
</protein>
<dbReference type="EMBL" id="LAZR01003601">
    <property type="protein sequence ID" value="KKN16570.1"/>
    <property type="molecule type" value="Genomic_DNA"/>
</dbReference>
<proteinExistence type="predicted"/>
<accession>A0A0F9NAJ7</accession>
<name>A0A0F9NAJ7_9ZZZZ</name>
<evidence type="ECO:0000313" key="1">
    <source>
        <dbReference type="EMBL" id="KKN16570.1"/>
    </source>
</evidence>
<organism evidence="1">
    <name type="scientific">marine sediment metagenome</name>
    <dbReference type="NCBI Taxonomy" id="412755"/>
    <lineage>
        <taxon>unclassified sequences</taxon>
        <taxon>metagenomes</taxon>
        <taxon>ecological metagenomes</taxon>
    </lineage>
</organism>
<reference evidence="1" key="1">
    <citation type="journal article" date="2015" name="Nature">
        <title>Complex archaea that bridge the gap between prokaryotes and eukaryotes.</title>
        <authorList>
            <person name="Spang A."/>
            <person name="Saw J.H."/>
            <person name="Jorgensen S.L."/>
            <person name="Zaremba-Niedzwiedzka K."/>
            <person name="Martijn J."/>
            <person name="Lind A.E."/>
            <person name="van Eijk R."/>
            <person name="Schleper C."/>
            <person name="Guy L."/>
            <person name="Ettema T.J."/>
        </authorList>
    </citation>
    <scope>NUCLEOTIDE SEQUENCE</scope>
</reference>
<gene>
    <name evidence="1" type="ORF">LCGC14_0974500</name>
</gene>
<dbReference type="AlphaFoldDB" id="A0A0F9NAJ7"/>
<comment type="caution">
    <text evidence="1">The sequence shown here is derived from an EMBL/GenBank/DDBJ whole genome shotgun (WGS) entry which is preliminary data.</text>
</comment>
<sequence length="193" mass="21690">MSVSETDICNMALMKIGAKPLIASLSEDSDNARLCNTFYAAVRDAVLRSHPWNCALHRKTITALSTAPDSDWDNQYQLPTNPWCLRILQVGKLADQPTRWTIEGRRLLTDEDSPPIVYVKRITDTNEFDALLIDAFVLKLAIKLAMPASCDKRIAKNLIDELESISLPEARSIDGQEASVQTIQIDTWNDVRF</sequence>